<name>A0ACC2GYR7_DALPE</name>
<comment type="caution">
    <text evidence="1">The sequence shown here is derived from an EMBL/GenBank/DDBJ whole genome shotgun (WGS) entry which is preliminary data.</text>
</comment>
<accession>A0ACC2GYR7</accession>
<evidence type="ECO:0000313" key="1">
    <source>
        <dbReference type="EMBL" id="KAJ8008670.1"/>
    </source>
</evidence>
<protein>
    <submittedName>
        <fullName evidence="1">Uncharacterized protein</fullName>
    </submittedName>
</protein>
<proteinExistence type="predicted"/>
<dbReference type="EMBL" id="CM055734">
    <property type="protein sequence ID" value="KAJ8008670.1"/>
    <property type="molecule type" value="Genomic_DNA"/>
</dbReference>
<reference evidence="1" key="1">
    <citation type="submission" date="2021-05" db="EMBL/GenBank/DDBJ databases">
        <authorList>
            <person name="Pan Q."/>
            <person name="Jouanno E."/>
            <person name="Zahm M."/>
            <person name="Klopp C."/>
            <person name="Cabau C."/>
            <person name="Louis A."/>
            <person name="Berthelot C."/>
            <person name="Parey E."/>
            <person name="Roest Crollius H."/>
            <person name="Montfort J."/>
            <person name="Robinson-Rechavi M."/>
            <person name="Bouchez O."/>
            <person name="Lampietro C."/>
            <person name="Lopez Roques C."/>
            <person name="Donnadieu C."/>
            <person name="Postlethwait J."/>
            <person name="Bobe J."/>
            <person name="Dillon D."/>
            <person name="Chandos A."/>
            <person name="von Hippel F."/>
            <person name="Guiguen Y."/>
        </authorList>
    </citation>
    <scope>NUCLEOTIDE SEQUENCE</scope>
    <source>
        <strain evidence="1">YG-Jan2019</strain>
    </source>
</reference>
<gene>
    <name evidence="1" type="ORF">DPEC_G00080830</name>
</gene>
<dbReference type="Proteomes" id="UP001157502">
    <property type="component" value="Chromosome 7"/>
</dbReference>
<sequence>MMTRRTCLFYVQSLLAGGPLTWKLRSPLQTSQTQSTGPLRGLLGLRFPGTRNRTLWTYQELTTTTSFQMDDTTSARPGRCLATLDFEVTFLLILSPWMIGEKGRTRRRCRGERRIQKRRGGKWRRDKRRNRLRRVWRKGLDGSFERLAIIFMKTTFNSSYSTRETSYLSGCVSQLPSTTSCLPKMHLSSPIPEDRKDKGTQKNLLYFWGAALV</sequence>
<organism evidence="1 2">
    <name type="scientific">Dallia pectoralis</name>
    <name type="common">Alaska blackfish</name>
    <dbReference type="NCBI Taxonomy" id="75939"/>
    <lineage>
        <taxon>Eukaryota</taxon>
        <taxon>Metazoa</taxon>
        <taxon>Chordata</taxon>
        <taxon>Craniata</taxon>
        <taxon>Vertebrata</taxon>
        <taxon>Euteleostomi</taxon>
        <taxon>Actinopterygii</taxon>
        <taxon>Neopterygii</taxon>
        <taxon>Teleostei</taxon>
        <taxon>Protacanthopterygii</taxon>
        <taxon>Esociformes</taxon>
        <taxon>Umbridae</taxon>
        <taxon>Dallia</taxon>
    </lineage>
</organism>
<evidence type="ECO:0000313" key="2">
    <source>
        <dbReference type="Proteomes" id="UP001157502"/>
    </source>
</evidence>
<keyword evidence="2" id="KW-1185">Reference proteome</keyword>